<protein>
    <submittedName>
        <fullName evidence="1">Uncharacterized protein</fullName>
    </submittedName>
</protein>
<dbReference type="AlphaFoldDB" id="A0A2P2M0Q0"/>
<proteinExistence type="predicted"/>
<organism evidence="1">
    <name type="scientific">Rhizophora mucronata</name>
    <name type="common">Asiatic mangrove</name>
    <dbReference type="NCBI Taxonomy" id="61149"/>
    <lineage>
        <taxon>Eukaryota</taxon>
        <taxon>Viridiplantae</taxon>
        <taxon>Streptophyta</taxon>
        <taxon>Embryophyta</taxon>
        <taxon>Tracheophyta</taxon>
        <taxon>Spermatophyta</taxon>
        <taxon>Magnoliopsida</taxon>
        <taxon>eudicotyledons</taxon>
        <taxon>Gunneridae</taxon>
        <taxon>Pentapetalae</taxon>
        <taxon>rosids</taxon>
        <taxon>fabids</taxon>
        <taxon>Malpighiales</taxon>
        <taxon>Rhizophoraceae</taxon>
        <taxon>Rhizophora</taxon>
    </lineage>
</organism>
<evidence type="ECO:0000313" key="1">
    <source>
        <dbReference type="EMBL" id="MBX23778.1"/>
    </source>
</evidence>
<dbReference type="EMBL" id="GGEC01043294">
    <property type="protein sequence ID" value="MBX23778.1"/>
    <property type="molecule type" value="Transcribed_RNA"/>
</dbReference>
<accession>A0A2P2M0Q0</accession>
<reference evidence="1" key="1">
    <citation type="submission" date="2018-02" db="EMBL/GenBank/DDBJ databases">
        <title>Rhizophora mucronata_Transcriptome.</title>
        <authorList>
            <person name="Meera S.P."/>
            <person name="Sreeshan A."/>
            <person name="Augustine A."/>
        </authorList>
    </citation>
    <scope>NUCLEOTIDE SEQUENCE</scope>
    <source>
        <tissue evidence="1">Leaf</tissue>
    </source>
</reference>
<name>A0A2P2M0Q0_RHIMU</name>
<sequence>MAEHGKHHRQQYKVNNTLALELLQHQPKVVAMSFQNFPNHVEVEQHIQEMPCQLPELPCHQDAGPQIASLARRLGLQENSDRQVQQSYFLWH</sequence>